<dbReference type="PANTHER" id="PTHR42988:SF2">
    <property type="entry name" value="CYCLIC NUCLEOTIDE PHOSPHODIESTERASE CBUA0032-RELATED"/>
    <property type="match status" value="1"/>
</dbReference>
<dbReference type="InterPro" id="IPR050884">
    <property type="entry name" value="CNP_phosphodiesterase-III"/>
</dbReference>
<dbReference type="SUPFAM" id="SSF56300">
    <property type="entry name" value="Metallo-dependent phosphatases"/>
    <property type="match status" value="1"/>
</dbReference>
<feature type="domain" description="Calcineurin-like phosphoesterase" evidence="5">
    <location>
        <begin position="8"/>
        <end position="235"/>
    </location>
</feature>
<dbReference type="Pfam" id="PF00149">
    <property type="entry name" value="Metallophos"/>
    <property type="match status" value="1"/>
</dbReference>
<dbReference type="AlphaFoldDB" id="A0A7W9Y314"/>
<evidence type="ECO:0000313" key="7">
    <source>
        <dbReference type="Proteomes" id="UP000547879"/>
    </source>
</evidence>
<evidence type="ECO:0000259" key="5">
    <source>
        <dbReference type="Pfam" id="PF00149"/>
    </source>
</evidence>
<organism evidence="6 7">
    <name type="scientific">Rhizobium wenxiniae</name>
    <dbReference type="NCBI Taxonomy" id="1737357"/>
    <lineage>
        <taxon>Bacteria</taxon>
        <taxon>Pseudomonadati</taxon>
        <taxon>Pseudomonadota</taxon>
        <taxon>Alphaproteobacteria</taxon>
        <taxon>Hyphomicrobiales</taxon>
        <taxon>Rhizobiaceae</taxon>
        <taxon>Rhizobium/Agrobacterium group</taxon>
        <taxon>Rhizobium</taxon>
    </lineage>
</organism>
<protein>
    <submittedName>
        <fullName evidence="6">3',5'-cyclic AMP phosphodiesterase CpdA</fullName>
    </submittedName>
</protein>
<keyword evidence="3" id="KW-0408">Iron</keyword>
<evidence type="ECO:0000313" key="6">
    <source>
        <dbReference type="EMBL" id="MBB6161046.1"/>
    </source>
</evidence>
<gene>
    <name evidence="6" type="ORF">HNQ72_000843</name>
</gene>
<dbReference type="GO" id="GO:0046872">
    <property type="term" value="F:metal ion binding"/>
    <property type="evidence" value="ECO:0007669"/>
    <property type="project" value="UniProtKB-KW"/>
</dbReference>
<reference evidence="6 7" key="1">
    <citation type="submission" date="2020-08" db="EMBL/GenBank/DDBJ databases">
        <title>Genomic Encyclopedia of Type Strains, Phase IV (KMG-IV): sequencing the most valuable type-strain genomes for metagenomic binning, comparative biology and taxonomic classification.</title>
        <authorList>
            <person name="Goeker M."/>
        </authorList>
    </citation>
    <scope>NUCLEOTIDE SEQUENCE [LARGE SCALE GENOMIC DNA]</scope>
    <source>
        <strain evidence="6 7">DSM 100734</strain>
    </source>
</reference>
<proteinExistence type="inferred from homology"/>
<evidence type="ECO:0000256" key="3">
    <source>
        <dbReference type="ARBA" id="ARBA00023004"/>
    </source>
</evidence>
<evidence type="ECO:0000256" key="4">
    <source>
        <dbReference type="ARBA" id="ARBA00025742"/>
    </source>
</evidence>
<dbReference type="EMBL" id="JACHEG010000001">
    <property type="protein sequence ID" value="MBB6161046.1"/>
    <property type="molecule type" value="Genomic_DNA"/>
</dbReference>
<name>A0A7W9Y314_9HYPH</name>
<accession>A0A7W9Y314</accession>
<comment type="caution">
    <text evidence="6">The sequence shown here is derived from an EMBL/GenBank/DDBJ whole genome shotgun (WGS) entry which is preliminary data.</text>
</comment>
<keyword evidence="7" id="KW-1185">Reference proteome</keyword>
<dbReference type="Gene3D" id="3.60.21.10">
    <property type="match status" value="1"/>
</dbReference>
<evidence type="ECO:0000256" key="2">
    <source>
        <dbReference type="ARBA" id="ARBA00022801"/>
    </source>
</evidence>
<keyword evidence="1" id="KW-0479">Metal-binding</keyword>
<dbReference type="PANTHER" id="PTHR42988">
    <property type="entry name" value="PHOSPHOHYDROLASE"/>
    <property type="match status" value="1"/>
</dbReference>
<dbReference type="GO" id="GO:0016787">
    <property type="term" value="F:hydrolase activity"/>
    <property type="evidence" value="ECO:0007669"/>
    <property type="project" value="UniProtKB-KW"/>
</dbReference>
<dbReference type="CDD" id="cd00838">
    <property type="entry name" value="MPP_superfamily"/>
    <property type="match status" value="1"/>
</dbReference>
<comment type="similarity">
    <text evidence="4">Belongs to the cyclic nucleotide phosphodiesterase class-III family.</text>
</comment>
<keyword evidence="2" id="KW-0378">Hydrolase</keyword>
<dbReference type="Proteomes" id="UP000547879">
    <property type="component" value="Unassembled WGS sequence"/>
</dbReference>
<sequence length="325" mass="36167">MRYVWAMFKFAHISDIHLGPLPKLSIRELMSKRITGFINWHRNRRKHLFVNTLDLLLSDLKARHPDQLIITGDLVNLATKIETRLAREWLDTIGDPEDTTVVPGNHDAYVPGAHDKSVAAWYPFIRSDDDPGEWPKNDHIFPTYRQRGPLAIIGCSTSNATPPFSASGFFSPRQARETVNLLKKAGEEGLFRVVLIHHPPIQGAASSHKRMIGIRRFAAAISTGGAELILHGHTHLNTVYWLKTHDRPVPVVGIASASQGPGGHKPRAAYNLFNLSGKPGAWNLSCERYGLTESGDSIHLDETKLFYGEAPLQFSVEEAARVLQG</sequence>
<dbReference type="InterPro" id="IPR029052">
    <property type="entry name" value="Metallo-depent_PP-like"/>
</dbReference>
<evidence type="ECO:0000256" key="1">
    <source>
        <dbReference type="ARBA" id="ARBA00022723"/>
    </source>
</evidence>
<dbReference type="InterPro" id="IPR004843">
    <property type="entry name" value="Calcineurin-like_PHP"/>
</dbReference>